<feature type="transmembrane region" description="Helical" evidence="8">
    <location>
        <begin position="20"/>
        <end position="43"/>
    </location>
</feature>
<feature type="transmembrane region" description="Helical" evidence="8">
    <location>
        <begin position="411"/>
        <end position="432"/>
    </location>
</feature>
<comment type="similarity">
    <text evidence="2 7">Belongs to the major facilitator superfamily. Sugar transporter (TC 2.A.1.1) family.</text>
</comment>
<evidence type="ECO:0000313" key="10">
    <source>
        <dbReference type="EMBL" id="GAA0561546.1"/>
    </source>
</evidence>
<organism evidence="10 11">
    <name type="scientific">Saccharopolyspora erythraea</name>
    <name type="common">Streptomyces erythraeus</name>
    <dbReference type="NCBI Taxonomy" id="1836"/>
    <lineage>
        <taxon>Bacteria</taxon>
        <taxon>Bacillati</taxon>
        <taxon>Actinomycetota</taxon>
        <taxon>Actinomycetes</taxon>
        <taxon>Pseudonocardiales</taxon>
        <taxon>Pseudonocardiaceae</taxon>
        <taxon>Saccharopolyspora</taxon>
    </lineage>
</organism>
<dbReference type="PROSITE" id="PS00217">
    <property type="entry name" value="SUGAR_TRANSPORT_2"/>
    <property type="match status" value="1"/>
</dbReference>
<dbReference type="InterPro" id="IPR050814">
    <property type="entry name" value="Myo-inositol_Transporter"/>
</dbReference>
<accession>A0ABP3P721</accession>
<feature type="transmembrane region" description="Helical" evidence="8">
    <location>
        <begin position="143"/>
        <end position="160"/>
    </location>
</feature>
<keyword evidence="3 7" id="KW-0813">Transport</keyword>
<feature type="transmembrane region" description="Helical" evidence="8">
    <location>
        <begin position="289"/>
        <end position="310"/>
    </location>
</feature>
<comment type="subcellular location">
    <subcellularLocation>
        <location evidence="1">Cell membrane</location>
        <topology evidence="1">Multi-pass membrane protein</topology>
    </subcellularLocation>
</comment>
<evidence type="ECO:0000259" key="9">
    <source>
        <dbReference type="PROSITE" id="PS50850"/>
    </source>
</evidence>
<sequence length="468" mass="49679">MSGRPPALGTTSPMGRKIAIAAATIGIIYGYDIGNVSGALLFITEEMRLSPALQGSVTTVLVAGNIVGALIAGKLATAVGRKPTMLIVVAGYAVFAAWSGLTSDILWLDVSRFFLGISIGLSLVVAPIFLAESAPAAIRGRLVVGYQVATVTGILLAYLVDWSLAGSGNWRLMLALSAVPSVLVVFLLVRLPDTARWYVLKGRHEEARATLRLVDPGADADREIAEIEAEISTQTGGRLSEMFRAPYSSATMFVLTLGFLVQITGINAITYYSPTIFKQMGFEGNATIIGLPAIVQAAALVATIGSLFIVDRFGRRPILLGGIASMMLSSLVMILVFATGSLGSGGSVWGFLAILVFTAGFNFGFGSLVWVYASESFPARLRTLGASLMLTTDLIANLIVAQFFLPLMDGLGGATTFVIFLVLAAISFAFVLRFAPETKGRTLESIRTYWENGARWPETTPTTPDRKA</sequence>
<dbReference type="Pfam" id="PF00083">
    <property type="entry name" value="Sugar_tr"/>
    <property type="match status" value="1"/>
</dbReference>
<evidence type="ECO:0000256" key="2">
    <source>
        <dbReference type="ARBA" id="ARBA00010992"/>
    </source>
</evidence>
<evidence type="ECO:0000256" key="4">
    <source>
        <dbReference type="ARBA" id="ARBA00022692"/>
    </source>
</evidence>
<feature type="transmembrane region" description="Helical" evidence="8">
    <location>
        <begin position="113"/>
        <end position="131"/>
    </location>
</feature>
<dbReference type="EMBL" id="BAAAGS010000092">
    <property type="protein sequence ID" value="GAA0561546.1"/>
    <property type="molecule type" value="Genomic_DNA"/>
</dbReference>
<feature type="transmembrane region" description="Helical" evidence="8">
    <location>
        <begin position="84"/>
        <end position="101"/>
    </location>
</feature>
<dbReference type="InterPro" id="IPR003663">
    <property type="entry name" value="Sugar/inositol_transpt"/>
</dbReference>
<gene>
    <name evidence="10" type="ORF">GCM10009533_67980</name>
</gene>
<reference evidence="11" key="1">
    <citation type="journal article" date="2019" name="Int. J. Syst. Evol. Microbiol.">
        <title>The Global Catalogue of Microorganisms (GCM) 10K type strain sequencing project: providing services to taxonomists for standard genome sequencing and annotation.</title>
        <authorList>
            <consortium name="The Broad Institute Genomics Platform"/>
            <consortium name="The Broad Institute Genome Sequencing Center for Infectious Disease"/>
            <person name="Wu L."/>
            <person name="Ma J."/>
        </authorList>
    </citation>
    <scope>NUCLEOTIDE SEQUENCE [LARGE SCALE GENOMIC DNA]</scope>
    <source>
        <strain evidence="11">JCM 10303</strain>
    </source>
</reference>
<dbReference type="PRINTS" id="PR00171">
    <property type="entry name" value="SUGRTRNSPORT"/>
</dbReference>
<dbReference type="NCBIfam" id="TIGR00879">
    <property type="entry name" value="SP"/>
    <property type="match status" value="1"/>
</dbReference>
<evidence type="ECO:0000256" key="1">
    <source>
        <dbReference type="ARBA" id="ARBA00004651"/>
    </source>
</evidence>
<dbReference type="PANTHER" id="PTHR48020:SF12">
    <property type="entry name" value="PROTON MYO-INOSITOL COTRANSPORTER"/>
    <property type="match status" value="1"/>
</dbReference>
<feature type="transmembrane region" description="Helical" evidence="8">
    <location>
        <begin position="172"/>
        <end position="191"/>
    </location>
</feature>
<keyword evidence="11" id="KW-1185">Reference proteome</keyword>
<dbReference type="InterPro" id="IPR005828">
    <property type="entry name" value="MFS_sugar_transport-like"/>
</dbReference>
<dbReference type="Gene3D" id="1.20.1250.20">
    <property type="entry name" value="MFS general substrate transporter like domains"/>
    <property type="match status" value="1"/>
</dbReference>
<evidence type="ECO:0000256" key="7">
    <source>
        <dbReference type="RuleBase" id="RU003346"/>
    </source>
</evidence>
<feature type="transmembrane region" description="Helical" evidence="8">
    <location>
        <begin position="247"/>
        <end position="269"/>
    </location>
</feature>
<keyword evidence="6 8" id="KW-0472">Membrane</keyword>
<dbReference type="InterPro" id="IPR005829">
    <property type="entry name" value="Sugar_transporter_CS"/>
</dbReference>
<dbReference type="SUPFAM" id="SSF103473">
    <property type="entry name" value="MFS general substrate transporter"/>
    <property type="match status" value="1"/>
</dbReference>
<comment type="caution">
    <text evidence="10">The sequence shown here is derived from an EMBL/GenBank/DDBJ whole genome shotgun (WGS) entry which is preliminary data.</text>
</comment>
<feature type="transmembrane region" description="Helical" evidence="8">
    <location>
        <begin position="348"/>
        <end position="372"/>
    </location>
</feature>
<evidence type="ECO:0000256" key="3">
    <source>
        <dbReference type="ARBA" id="ARBA00022448"/>
    </source>
</evidence>
<feature type="transmembrane region" description="Helical" evidence="8">
    <location>
        <begin position="49"/>
        <end position="72"/>
    </location>
</feature>
<dbReference type="PROSITE" id="PS50850">
    <property type="entry name" value="MFS"/>
    <property type="match status" value="1"/>
</dbReference>
<feature type="domain" description="Major facilitator superfamily (MFS) profile" evidence="9">
    <location>
        <begin position="18"/>
        <end position="439"/>
    </location>
</feature>
<name>A0ABP3P721_SACER</name>
<evidence type="ECO:0000256" key="5">
    <source>
        <dbReference type="ARBA" id="ARBA00022989"/>
    </source>
</evidence>
<evidence type="ECO:0000256" key="8">
    <source>
        <dbReference type="SAM" id="Phobius"/>
    </source>
</evidence>
<dbReference type="Proteomes" id="UP001500729">
    <property type="component" value="Unassembled WGS sequence"/>
</dbReference>
<dbReference type="PANTHER" id="PTHR48020">
    <property type="entry name" value="PROTON MYO-INOSITOL COTRANSPORTER"/>
    <property type="match status" value="1"/>
</dbReference>
<evidence type="ECO:0000313" key="11">
    <source>
        <dbReference type="Proteomes" id="UP001500729"/>
    </source>
</evidence>
<proteinExistence type="inferred from homology"/>
<keyword evidence="4 8" id="KW-0812">Transmembrane</keyword>
<dbReference type="PROSITE" id="PS00216">
    <property type="entry name" value="SUGAR_TRANSPORT_1"/>
    <property type="match status" value="1"/>
</dbReference>
<keyword evidence="5 8" id="KW-1133">Transmembrane helix</keyword>
<feature type="transmembrane region" description="Helical" evidence="8">
    <location>
        <begin position="384"/>
        <end position="405"/>
    </location>
</feature>
<dbReference type="InterPro" id="IPR020846">
    <property type="entry name" value="MFS_dom"/>
</dbReference>
<evidence type="ECO:0000256" key="6">
    <source>
        <dbReference type="ARBA" id="ARBA00023136"/>
    </source>
</evidence>
<feature type="transmembrane region" description="Helical" evidence="8">
    <location>
        <begin position="317"/>
        <end position="342"/>
    </location>
</feature>
<protein>
    <submittedName>
        <fullName evidence="10">Sugar porter family MFS transporter</fullName>
    </submittedName>
</protein>
<dbReference type="RefSeq" id="WP_081495014.1">
    <property type="nucleotide sequence ID" value="NZ_BAAAGS010000092.1"/>
</dbReference>
<dbReference type="InterPro" id="IPR036259">
    <property type="entry name" value="MFS_trans_sf"/>
</dbReference>